<organism evidence="3 4">
    <name type="scientific">Paractinoplanes tereljensis</name>
    <dbReference type="NCBI Taxonomy" id="571912"/>
    <lineage>
        <taxon>Bacteria</taxon>
        <taxon>Bacillati</taxon>
        <taxon>Actinomycetota</taxon>
        <taxon>Actinomycetes</taxon>
        <taxon>Micromonosporales</taxon>
        <taxon>Micromonosporaceae</taxon>
        <taxon>Paractinoplanes</taxon>
    </lineage>
</organism>
<dbReference type="Pfam" id="PF04264">
    <property type="entry name" value="YceI"/>
    <property type="match status" value="1"/>
</dbReference>
<dbReference type="Proteomes" id="UP000623608">
    <property type="component" value="Unassembled WGS sequence"/>
</dbReference>
<proteinExistence type="inferred from homology"/>
<dbReference type="RefSeq" id="WP_203811011.1">
    <property type="nucleotide sequence ID" value="NZ_BOMY01000038.1"/>
</dbReference>
<name>A0A919TU05_9ACTN</name>
<comment type="similarity">
    <text evidence="1">Belongs to the UPF0312 family.</text>
</comment>
<reference evidence="3" key="1">
    <citation type="submission" date="2021-01" db="EMBL/GenBank/DDBJ databases">
        <title>Whole genome shotgun sequence of Actinoplanes tereljensis NBRC 105297.</title>
        <authorList>
            <person name="Komaki H."/>
            <person name="Tamura T."/>
        </authorList>
    </citation>
    <scope>NUCLEOTIDE SEQUENCE</scope>
    <source>
        <strain evidence="3">NBRC 105297</strain>
    </source>
</reference>
<dbReference type="InterPro" id="IPR007372">
    <property type="entry name" value="Lipid/polyisoprenoid-bd_YceI"/>
</dbReference>
<evidence type="ECO:0000256" key="1">
    <source>
        <dbReference type="ARBA" id="ARBA00008812"/>
    </source>
</evidence>
<keyword evidence="4" id="KW-1185">Reference proteome</keyword>
<dbReference type="EMBL" id="BOMY01000038">
    <property type="protein sequence ID" value="GIF23103.1"/>
    <property type="molecule type" value="Genomic_DNA"/>
</dbReference>
<comment type="caution">
    <text evidence="3">The sequence shown here is derived from an EMBL/GenBank/DDBJ whole genome shotgun (WGS) entry which is preliminary data.</text>
</comment>
<dbReference type="AlphaFoldDB" id="A0A919TU05"/>
<evidence type="ECO:0000313" key="3">
    <source>
        <dbReference type="EMBL" id="GIF23103.1"/>
    </source>
</evidence>
<dbReference type="PANTHER" id="PTHR34406">
    <property type="entry name" value="PROTEIN YCEI"/>
    <property type="match status" value="1"/>
</dbReference>
<evidence type="ECO:0000259" key="2">
    <source>
        <dbReference type="SMART" id="SM00867"/>
    </source>
</evidence>
<sequence>MVDRPIRDWNGLTIPDPGIYVLDQAHKRIGFHAQHMMVSPVRGEFAQGSATIAIAEDPLRSTVTATIAAASLTTHHQDRDTHLSSPDFLDAARYPTLEFRSTGVRWQESNDAIALLARLRSNPLSRRGRPDAVLPAAARPSGKFLVYGNLTIRNVTRPIELQVEYGGARRDPYGQDIFGFSATAEFDREAYGLVWNVFLESGGLLVGKTVRLEIAGEAIHQAA</sequence>
<dbReference type="SUPFAM" id="SSF101874">
    <property type="entry name" value="YceI-like"/>
    <property type="match status" value="1"/>
</dbReference>
<dbReference type="SMART" id="SM00867">
    <property type="entry name" value="YceI"/>
    <property type="match status" value="1"/>
</dbReference>
<protein>
    <submittedName>
        <fullName evidence="3">Polyisoprenoid-binding protein</fullName>
    </submittedName>
</protein>
<dbReference type="InterPro" id="IPR036761">
    <property type="entry name" value="TTHA0802/YceI-like_sf"/>
</dbReference>
<dbReference type="Gene3D" id="2.40.128.110">
    <property type="entry name" value="Lipid/polyisoprenoid-binding, YceI-like"/>
    <property type="match status" value="1"/>
</dbReference>
<evidence type="ECO:0000313" key="4">
    <source>
        <dbReference type="Proteomes" id="UP000623608"/>
    </source>
</evidence>
<accession>A0A919TU05</accession>
<gene>
    <name evidence="3" type="ORF">Ate02nite_58330</name>
</gene>
<feature type="domain" description="Lipid/polyisoprenoid-binding YceI-like" evidence="2">
    <location>
        <begin position="19"/>
        <end position="219"/>
    </location>
</feature>
<dbReference type="PANTHER" id="PTHR34406:SF1">
    <property type="entry name" value="PROTEIN YCEI"/>
    <property type="match status" value="1"/>
</dbReference>